<evidence type="ECO:0000313" key="1">
    <source>
        <dbReference type="EMBL" id="TCO47311.1"/>
    </source>
</evidence>
<comment type="caution">
    <text evidence="1">The sequence shown here is derived from an EMBL/GenBank/DDBJ whole genome shotgun (WGS) entry which is preliminary data.</text>
</comment>
<organism evidence="1 2">
    <name type="scientific">Actinocrispum wychmicini</name>
    <dbReference type="NCBI Taxonomy" id="1213861"/>
    <lineage>
        <taxon>Bacteria</taxon>
        <taxon>Bacillati</taxon>
        <taxon>Actinomycetota</taxon>
        <taxon>Actinomycetes</taxon>
        <taxon>Pseudonocardiales</taxon>
        <taxon>Pseudonocardiaceae</taxon>
        <taxon>Actinocrispum</taxon>
    </lineage>
</organism>
<dbReference type="Pfam" id="PF25673">
    <property type="entry name" value="Terminase_7"/>
    <property type="match status" value="1"/>
</dbReference>
<reference evidence="1 2" key="1">
    <citation type="submission" date="2019-03" db="EMBL/GenBank/DDBJ databases">
        <title>Genomic Encyclopedia of Type Strains, Phase IV (KMG-IV): sequencing the most valuable type-strain genomes for metagenomic binning, comparative biology and taxonomic classification.</title>
        <authorList>
            <person name="Goeker M."/>
        </authorList>
    </citation>
    <scope>NUCLEOTIDE SEQUENCE [LARGE SCALE GENOMIC DNA]</scope>
    <source>
        <strain evidence="1 2">DSM 45934</strain>
    </source>
</reference>
<gene>
    <name evidence="1" type="ORF">EV192_11751</name>
</gene>
<keyword evidence="2" id="KW-1185">Reference proteome</keyword>
<dbReference type="RefSeq" id="WP_132125614.1">
    <property type="nucleotide sequence ID" value="NZ_SLWS01000017.1"/>
</dbReference>
<accession>A0A4R2IPR3</accession>
<name>A0A4R2IPR3_9PSEU</name>
<dbReference type="OrthoDB" id="3233083at2"/>
<dbReference type="Proteomes" id="UP000295680">
    <property type="component" value="Unassembled WGS sequence"/>
</dbReference>
<evidence type="ECO:0000313" key="2">
    <source>
        <dbReference type="Proteomes" id="UP000295680"/>
    </source>
</evidence>
<dbReference type="InterPro" id="IPR057972">
    <property type="entry name" value="Terminase_7"/>
</dbReference>
<dbReference type="EMBL" id="SLWS01000017">
    <property type="protein sequence ID" value="TCO47311.1"/>
    <property type="molecule type" value="Genomic_DNA"/>
</dbReference>
<proteinExistence type="predicted"/>
<protein>
    <submittedName>
        <fullName evidence="1">Uncharacterized protein</fullName>
    </submittedName>
</protein>
<dbReference type="AlphaFoldDB" id="A0A4R2IPR3"/>
<sequence>MTGTDWDFLLDTALLHAELWSGVASVAPELRLRVGKLGATPEDRQRLRMQIIEPGATPPRAPRPGRYAHLTVVSEKDD</sequence>